<evidence type="ECO:0000256" key="1">
    <source>
        <dbReference type="ARBA" id="ARBA00022553"/>
    </source>
</evidence>
<dbReference type="CDD" id="cd02642">
    <property type="entry name" value="R3H_encore_like"/>
    <property type="match status" value="1"/>
</dbReference>
<feature type="region of interest" description="Disordered" evidence="2">
    <location>
        <begin position="745"/>
        <end position="781"/>
    </location>
</feature>
<dbReference type="SUPFAM" id="SSF82708">
    <property type="entry name" value="R3H domain"/>
    <property type="match status" value="1"/>
</dbReference>
<dbReference type="PROSITE" id="PS51673">
    <property type="entry name" value="SUZ"/>
    <property type="match status" value="1"/>
</dbReference>
<feature type="domain" description="SUZ" evidence="4">
    <location>
        <begin position="234"/>
        <end position="304"/>
    </location>
</feature>
<dbReference type="EMBL" id="VZSZ01005556">
    <property type="protein sequence ID" value="NXA23188.1"/>
    <property type="molecule type" value="Genomic_DNA"/>
</dbReference>
<evidence type="ECO:0000259" key="4">
    <source>
        <dbReference type="PROSITE" id="PS51673"/>
    </source>
</evidence>
<dbReference type="Gene3D" id="3.30.1370.50">
    <property type="entry name" value="R3H-like domain"/>
    <property type="match status" value="1"/>
</dbReference>
<dbReference type="PANTHER" id="PTHR15672:SF13">
    <property type="entry name" value="R3H DOMAIN-CONTAINING PROTEIN 2"/>
    <property type="match status" value="1"/>
</dbReference>
<feature type="region of interest" description="Disordered" evidence="2">
    <location>
        <begin position="576"/>
        <end position="619"/>
    </location>
</feature>
<evidence type="ECO:0000259" key="3">
    <source>
        <dbReference type="PROSITE" id="PS51061"/>
    </source>
</evidence>
<feature type="compositionally biased region" description="Pro residues" evidence="2">
    <location>
        <begin position="433"/>
        <end position="444"/>
    </location>
</feature>
<keyword evidence="1" id="KW-0597">Phosphoprotein</keyword>
<feature type="compositionally biased region" description="Basic and acidic residues" evidence="2">
    <location>
        <begin position="278"/>
        <end position="292"/>
    </location>
</feature>
<dbReference type="PROSITE" id="PS51061">
    <property type="entry name" value="R3H"/>
    <property type="match status" value="1"/>
</dbReference>
<evidence type="ECO:0000313" key="5">
    <source>
        <dbReference type="EMBL" id="NXA23188.1"/>
    </source>
</evidence>
<evidence type="ECO:0000313" key="6">
    <source>
        <dbReference type="Proteomes" id="UP000587655"/>
    </source>
</evidence>
<feature type="non-terminal residue" evidence="5">
    <location>
        <position position="1"/>
    </location>
</feature>
<dbReference type="Proteomes" id="UP000587655">
    <property type="component" value="Unassembled WGS sequence"/>
</dbReference>
<organism evidence="5 6">
    <name type="scientific">Ibidorhyncha struthersii</name>
    <dbReference type="NCBI Taxonomy" id="425643"/>
    <lineage>
        <taxon>Eukaryota</taxon>
        <taxon>Metazoa</taxon>
        <taxon>Chordata</taxon>
        <taxon>Craniata</taxon>
        <taxon>Vertebrata</taxon>
        <taxon>Euteleostomi</taxon>
        <taxon>Archelosauria</taxon>
        <taxon>Archosauria</taxon>
        <taxon>Dinosauria</taxon>
        <taxon>Saurischia</taxon>
        <taxon>Theropoda</taxon>
        <taxon>Coelurosauria</taxon>
        <taxon>Aves</taxon>
        <taxon>Neognathae</taxon>
        <taxon>Neoaves</taxon>
        <taxon>Charadriiformes</taxon>
        <taxon>Charadriidae</taxon>
        <taxon>Ibidorhyncha</taxon>
    </lineage>
</organism>
<sequence length="781" mass="86332">MSNSNVTQESLDIMKESEKKVVEESVNKTKYVSRSPSKEEVEKDGGEEVSVRQESQRRTSSHGHARKRAKSNSKLKLVRSLAVCEESSSPFVDGLLESQDIIQLHVSCPSDKEEEKSTKDGAEKEEKDKNKEKAPRKMLSRDSSQEYTDSTGIDLHEFLVNTLKKNPRDRMMLLKLEQEILEFISDNNNQFKKFPQMTSYHRMLLHRVAAYFGMDHNVDQTGKAVIINKTSNTRIPEQRFSEHIKDEKNAEFPQRFILKRDDTSMDRDDNQIRLPLQDGRRSKSIEEREEEYQRVRERIFAREVSLDDSLARYPPGTLWQKVRSNSSGLCRGNRDSLNRASGSRQSSTESEIKSLEPRPWSSTDSDGSIRNLRPPVTKASSFSGISILTRGDSIGSSKGSAASRTSRAGTVLQSPSSQPSRGLLPCTAQQPQPQQPQQPAPQPQGLPSAAQQQPAMSNHMISQPVPALQPVQYSPSSCPQVLLPVSPPQQYNLADELSSPFGQISLSRQGSTEAPDPSSAMFQSSLISQHPQQTGFIMATPGQPIPTSNYSASGHTAPTQQVLQPQGYVQPPQQIQVSYYPPGQYPNSSQQYRSLSHPVAYSSQRTQQLPQQSQQPGLQPMMSNQQQTYQGVMGVQQAQPPGLLNSQRNSMGGQMQSMMGVQQAQPPGLLSSQRSGMGSQMQGLMVQYSPLPSYQVPVASESQSVVQQPFQQPVLVPASQSVQGGLQAGGVPIYYSVIPTAQQNGTSPSVGFLQPPGSDQYQMPQSPSPCSPPQMQQQYSG</sequence>
<feature type="region of interest" description="Disordered" evidence="2">
    <location>
        <begin position="263"/>
        <end position="292"/>
    </location>
</feature>
<feature type="non-terminal residue" evidence="5">
    <location>
        <position position="781"/>
    </location>
</feature>
<dbReference type="Pfam" id="PF01424">
    <property type="entry name" value="R3H"/>
    <property type="match status" value="1"/>
</dbReference>
<dbReference type="GO" id="GO:0003676">
    <property type="term" value="F:nucleic acid binding"/>
    <property type="evidence" value="ECO:0007669"/>
    <property type="project" value="UniProtKB-UniRule"/>
</dbReference>
<keyword evidence="6" id="KW-1185">Reference proteome</keyword>
<feature type="region of interest" description="Disordered" evidence="2">
    <location>
        <begin position="107"/>
        <end position="145"/>
    </location>
</feature>
<feature type="compositionally biased region" description="Basic and acidic residues" evidence="2">
    <location>
        <begin position="110"/>
        <end position="144"/>
    </location>
</feature>
<evidence type="ECO:0000256" key="2">
    <source>
        <dbReference type="SAM" id="MobiDB-lite"/>
    </source>
</evidence>
<dbReference type="FunFam" id="3.30.1370.50:FF:000001">
    <property type="entry name" value="R3H domain-containing protein 2 isoform 1"/>
    <property type="match status" value="1"/>
</dbReference>
<feature type="compositionally biased region" description="Polar residues" evidence="2">
    <location>
        <begin position="394"/>
        <end position="420"/>
    </location>
</feature>
<feature type="compositionally biased region" description="Low complexity" evidence="2">
    <location>
        <begin position="602"/>
        <end position="619"/>
    </location>
</feature>
<dbReference type="InterPro" id="IPR024771">
    <property type="entry name" value="SUZ"/>
</dbReference>
<dbReference type="AlphaFoldDB" id="A0A7K7U2K2"/>
<feature type="compositionally biased region" description="Polar residues" evidence="2">
    <location>
        <begin position="585"/>
        <end position="594"/>
    </location>
</feature>
<feature type="compositionally biased region" description="Polar residues" evidence="2">
    <location>
        <begin position="1"/>
        <end position="10"/>
    </location>
</feature>
<dbReference type="InterPro" id="IPR036867">
    <property type="entry name" value="R3H_dom_sf"/>
</dbReference>
<feature type="domain" description="R3H" evidence="3">
    <location>
        <begin position="170"/>
        <end position="233"/>
    </location>
</feature>
<dbReference type="SMART" id="SM00393">
    <property type="entry name" value="R3H"/>
    <property type="match status" value="1"/>
</dbReference>
<dbReference type="Pfam" id="PF12752">
    <property type="entry name" value="SUZ"/>
    <property type="match status" value="1"/>
</dbReference>
<accession>A0A7K7U2K2</accession>
<dbReference type="PANTHER" id="PTHR15672">
    <property type="entry name" value="CAMP-REGULATED PHOSPHOPROTEIN 21 RELATED R3H DOMAIN CONTAINING PROTEIN"/>
    <property type="match status" value="1"/>
</dbReference>
<protein>
    <submittedName>
        <fullName evidence="5">R3HD2 protein</fullName>
    </submittedName>
</protein>
<name>A0A7K7U2K2_9CHAR</name>
<gene>
    <name evidence="5" type="primary">R3hdm2</name>
    <name evidence="5" type="ORF">IBISTR_R01153</name>
</gene>
<feature type="region of interest" description="Disordered" evidence="2">
    <location>
        <begin position="1"/>
        <end position="72"/>
    </location>
</feature>
<dbReference type="InterPro" id="IPR001374">
    <property type="entry name" value="R3H_dom"/>
</dbReference>
<comment type="caution">
    <text evidence="5">The sequence shown here is derived from an EMBL/GenBank/DDBJ whole genome shotgun (WGS) entry which is preliminary data.</text>
</comment>
<feature type="compositionally biased region" description="Basic residues" evidence="2">
    <location>
        <begin position="59"/>
        <end position="72"/>
    </location>
</feature>
<proteinExistence type="predicted"/>
<feature type="compositionally biased region" description="Basic and acidic residues" evidence="2">
    <location>
        <begin position="36"/>
        <end position="57"/>
    </location>
</feature>
<dbReference type="InterPro" id="IPR051937">
    <property type="entry name" value="R3H_domain_containing"/>
</dbReference>
<reference evidence="5 6" key="1">
    <citation type="submission" date="2019-09" db="EMBL/GenBank/DDBJ databases">
        <title>Bird 10,000 Genomes (B10K) Project - Family phase.</title>
        <authorList>
            <person name="Zhang G."/>
        </authorList>
    </citation>
    <scope>NUCLEOTIDE SEQUENCE [LARGE SCALE GENOMIC DNA]</scope>
    <source>
        <strain evidence="5">B10K-DU-030-25</strain>
    </source>
</reference>
<feature type="region of interest" description="Disordered" evidence="2">
    <location>
        <begin position="321"/>
        <end position="457"/>
    </location>
</feature>
<feature type="compositionally biased region" description="Polar residues" evidence="2">
    <location>
        <begin position="338"/>
        <end position="349"/>
    </location>
</feature>
<feature type="compositionally biased region" description="Low complexity" evidence="2">
    <location>
        <begin position="445"/>
        <end position="455"/>
    </location>
</feature>
<feature type="compositionally biased region" description="Basic and acidic residues" evidence="2">
    <location>
        <begin position="12"/>
        <end position="27"/>
    </location>
</feature>